<dbReference type="Gene3D" id="3.40.50.150">
    <property type="entry name" value="Vaccinia Virus protein VP39"/>
    <property type="match status" value="2"/>
</dbReference>
<evidence type="ECO:0000256" key="3">
    <source>
        <dbReference type="ARBA" id="ARBA00022603"/>
    </source>
</evidence>
<evidence type="ECO:0000256" key="4">
    <source>
        <dbReference type="ARBA" id="ARBA00022679"/>
    </source>
</evidence>
<feature type="domain" description="RlmG N-terminal" evidence="6">
    <location>
        <begin position="5"/>
        <end position="177"/>
    </location>
</feature>
<organism evidence="7 8">
    <name type="scientific">Agromyces agglutinans</name>
    <dbReference type="NCBI Taxonomy" id="2662258"/>
    <lineage>
        <taxon>Bacteria</taxon>
        <taxon>Bacillati</taxon>
        <taxon>Actinomycetota</taxon>
        <taxon>Actinomycetes</taxon>
        <taxon>Micrococcales</taxon>
        <taxon>Microbacteriaceae</taxon>
        <taxon>Agromyces</taxon>
    </lineage>
</organism>
<dbReference type="CDD" id="cd02440">
    <property type="entry name" value="AdoMet_MTases"/>
    <property type="match status" value="1"/>
</dbReference>
<dbReference type="InterPro" id="IPR058679">
    <property type="entry name" value="RlmG_N"/>
</dbReference>
<comment type="caution">
    <text evidence="7">The sequence shown here is derived from an EMBL/GenBank/DDBJ whole genome shotgun (WGS) entry which is preliminary data.</text>
</comment>
<dbReference type="AlphaFoldDB" id="A0A6I2F3G1"/>
<dbReference type="InterPro" id="IPR029063">
    <property type="entry name" value="SAM-dependent_MTases_sf"/>
</dbReference>
<evidence type="ECO:0000313" key="8">
    <source>
        <dbReference type="Proteomes" id="UP000431080"/>
    </source>
</evidence>
<reference evidence="7 8" key="1">
    <citation type="submission" date="2019-10" db="EMBL/GenBank/DDBJ databases">
        <authorList>
            <person name="Nie G."/>
            <person name="Ming H."/>
            <person name="Yi B."/>
        </authorList>
    </citation>
    <scope>NUCLEOTIDE SEQUENCE [LARGE SCALE GENOMIC DNA]</scope>
    <source>
        <strain evidence="7 8">CFH 90414</strain>
    </source>
</reference>
<keyword evidence="2" id="KW-0698">rRNA processing</keyword>
<sequence>MDFAALRRWPDVEGPDLAASDAADRLILDEAAGVVAAVGATDAPVAVIGDTHGALAVGAVVGLGATDVRAHQDALLGERAIAANAERLGVAGAIRVGALDADLVRGARLVLLRLPRSLDALDEQAALIAAHAHPAVVVVAGGRLKHMTLGMNDVLSRWFGRLDVSHARQKSRVLIASAPTRPPAPGAWPRHAHDAALDLEVVAHGGVFAGAAIDIGTRFLLEHLDAALAGGPAPRTAVDLACGTGVIAVELARRLPSTRVTATDQSAAAAASAAATAAANGVGDRVEVRRADGLETEPGASVDLIVLNPPFHAGAAVTTALAERLFADAGRVLAPGGRLVAVWNSHLRYRPALERRVGSTVQVARDPKFTVTVSTRR</sequence>
<proteinExistence type="predicted"/>
<accession>A0A6I2F3G1</accession>
<evidence type="ECO:0000256" key="2">
    <source>
        <dbReference type="ARBA" id="ARBA00022552"/>
    </source>
</evidence>
<keyword evidence="4 7" id="KW-0808">Transferase</keyword>
<dbReference type="SUPFAM" id="SSF53335">
    <property type="entry name" value="S-adenosyl-L-methionine-dependent methyltransferases"/>
    <property type="match status" value="1"/>
</dbReference>
<dbReference type="GO" id="GO:0003676">
    <property type="term" value="F:nucleic acid binding"/>
    <property type="evidence" value="ECO:0007669"/>
    <property type="project" value="InterPro"/>
</dbReference>
<evidence type="ECO:0000313" key="7">
    <source>
        <dbReference type="EMBL" id="MRG59102.1"/>
    </source>
</evidence>
<dbReference type="PANTHER" id="PTHR47816:SF5">
    <property type="entry name" value="RIBOSOMAL RNA LARGE SUBUNIT METHYLTRANSFERASE G"/>
    <property type="match status" value="1"/>
</dbReference>
<dbReference type="RefSeq" id="WP_153683570.1">
    <property type="nucleotide sequence ID" value="NZ_WJIF01000002.1"/>
</dbReference>
<dbReference type="Pfam" id="PF26049">
    <property type="entry name" value="RLMG_N"/>
    <property type="match status" value="1"/>
</dbReference>
<name>A0A6I2F3G1_9MICO</name>
<dbReference type="GO" id="GO:0032259">
    <property type="term" value="P:methylation"/>
    <property type="evidence" value="ECO:0007669"/>
    <property type="project" value="UniProtKB-KW"/>
</dbReference>
<feature type="domain" description="Methyltransferase small" evidence="5">
    <location>
        <begin position="199"/>
        <end position="372"/>
    </location>
</feature>
<dbReference type="PANTHER" id="PTHR47816">
    <property type="entry name" value="RIBOSOMAL RNA SMALL SUBUNIT METHYLTRANSFERASE C"/>
    <property type="match status" value="1"/>
</dbReference>
<keyword evidence="3 7" id="KW-0489">Methyltransferase</keyword>
<dbReference type="GO" id="GO:0008757">
    <property type="term" value="F:S-adenosylmethionine-dependent methyltransferase activity"/>
    <property type="evidence" value="ECO:0007669"/>
    <property type="project" value="InterPro"/>
</dbReference>
<dbReference type="EMBL" id="WJIF01000002">
    <property type="protein sequence ID" value="MRG59102.1"/>
    <property type="molecule type" value="Genomic_DNA"/>
</dbReference>
<dbReference type="GO" id="GO:0008170">
    <property type="term" value="F:N-methyltransferase activity"/>
    <property type="evidence" value="ECO:0007669"/>
    <property type="project" value="UniProtKB-ARBA"/>
</dbReference>
<dbReference type="InterPro" id="IPR046977">
    <property type="entry name" value="RsmC/RlmG"/>
</dbReference>
<evidence type="ECO:0000256" key="1">
    <source>
        <dbReference type="ARBA" id="ARBA00022490"/>
    </source>
</evidence>
<evidence type="ECO:0000259" key="6">
    <source>
        <dbReference type="Pfam" id="PF26049"/>
    </source>
</evidence>
<dbReference type="Proteomes" id="UP000431080">
    <property type="component" value="Unassembled WGS sequence"/>
</dbReference>
<dbReference type="Pfam" id="PF05175">
    <property type="entry name" value="MTS"/>
    <property type="match status" value="1"/>
</dbReference>
<protein>
    <submittedName>
        <fullName evidence="7">Methyltransferase</fullName>
    </submittedName>
</protein>
<keyword evidence="1" id="KW-0963">Cytoplasm</keyword>
<evidence type="ECO:0000259" key="5">
    <source>
        <dbReference type="Pfam" id="PF05175"/>
    </source>
</evidence>
<dbReference type="InterPro" id="IPR002052">
    <property type="entry name" value="DNA_methylase_N6_adenine_CS"/>
</dbReference>
<gene>
    <name evidence="7" type="ORF">GE115_04350</name>
</gene>
<dbReference type="InterPro" id="IPR007848">
    <property type="entry name" value="Small_mtfrase_dom"/>
</dbReference>
<dbReference type="PROSITE" id="PS00092">
    <property type="entry name" value="N6_MTASE"/>
    <property type="match status" value="1"/>
</dbReference>
<dbReference type="GO" id="GO:0006364">
    <property type="term" value="P:rRNA processing"/>
    <property type="evidence" value="ECO:0007669"/>
    <property type="project" value="UniProtKB-KW"/>
</dbReference>
<keyword evidence="8" id="KW-1185">Reference proteome</keyword>